<dbReference type="PANTHER" id="PTHR43284">
    <property type="entry name" value="ASPARAGINE SYNTHETASE (GLUTAMINE-HYDROLYZING)"/>
    <property type="match status" value="1"/>
</dbReference>
<gene>
    <name evidence="6" type="ORF">XA1314C_06430</name>
</gene>
<dbReference type="GO" id="GO:0004066">
    <property type="term" value="F:asparagine synthase (glutamine-hydrolyzing) activity"/>
    <property type="evidence" value="ECO:0007669"/>
    <property type="project" value="UniProtKB-EC"/>
</dbReference>
<dbReference type="InterPro" id="IPR051786">
    <property type="entry name" value="ASN_synthetase/amidase"/>
</dbReference>
<dbReference type="PANTHER" id="PTHR43284:SF1">
    <property type="entry name" value="ASPARAGINE SYNTHETASE"/>
    <property type="match status" value="1"/>
</dbReference>
<dbReference type="Proteomes" id="UP000835242">
    <property type="component" value="Chromosome"/>
</dbReference>
<evidence type="ECO:0000256" key="1">
    <source>
        <dbReference type="ARBA" id="ARBA00005187"/>
    </source>
</evidence>
<evidence type="ECO:0000256" key="3">
    <source>
        <dbReference type="ARBA" id="ARBA00012737"/>
    </source>
</evidence>
<sequence length="576" mass="63798">MAYRYFMSVGAQGDDAQHASHQLRMPELPERWRTPGYVLYASDQTPVLPLGDAGLIIGHVFNRHGARLTHASQLACFARADGLRRHIVEYYWGAYLLVLAEDTGSKGVSILRDPEGGMPCLHALQHDTGFVTSDVELAVHIGNYQKQVDWRSIAHRLIYPDIKTARTGLCGLEELLPGTWIAASRAQQAPGVAWCPWDFASDATHDVAPPVATAAIRTSVEMVVKTWAATDRNVLLELSGGLDSSVVGACLKQSQANITCCTLVTPVPGADERRYASQIAALLGVPLHADVLDLQPNKHDFRLPYEIATPRVGMLQNATDTRMRQMLQQHGATSFFSGGGGDTVFCYLTTAAPAVDALRGKGLRTAWQSVGDLAELHQCTLWRAAWLTLRKQLRQPKSPYQATHDFIHPRHTACRPQHHPWLSAPANALPGDRERIHALATTQVYRDSAPRGWHAHLRLPLLSQPVMEAALRIPSWMWIRGGQNRAVARQAFADLLPAEVLARRSKGAFTGYVGALYAKHQHQLQAYLLDGQLHAHGLLDRQALQRFFAHPLAPRDRRLGRVLDLCAVENWVRHQS</sequence>
<evidence type="ECO:0000313" key="6">
    <source>
        <dbReference type="EMBL" id="CAE6709649.1"/>
    </source>
</evidence>
<dbReference type="RefSeq" id="WP_228600541.1">
    <property type="nucleotide sequence ID" value="NZ_HG992337.1"/>
</dbReference>
<dbReference type="InterPro" id="IPR006426">
    <property type="entry name" value="Asn_synth_AEB"/>
</dbReference>
<dbReference type="AlphaFoldDB" id="A0AAU9HQC8"/>
<accession>A0AAU9HQC8</accession>
<dbReference type="CDD" id="cd01991">
    <property type="entry name" value="Asn_synthase_B_C"/>
    <property type="match status" value="1"/>
</dbReference>
<dbReference type="Gene3D" id="3.40.50.620">
    <property type="entry name" value="HUPs"/>
    <property type="match status" value="1"/>
</dbReference>
<dbReference type="EMBL" id="HG992337">
    <property type="protein sequence ID" value="CAE6709649.1"/>
    <property type="molecule type" value="Genomic_DNA"/>
</dbReference>
<name>A0AAU9HQC8_9XANT</name>
<dbReference type="EC" id="6.3.5.4" evidence="3"/>
<protein>
    <recommendedName>
        <fullName evidence="3">asparagine synthase (glutamine-hydrolyzing)</fullName>
        <ecNumber evidence="3">6.3.5.4</ecNumber>
    </recommendedName>
</protein>
<dbReference type="PIRSF" id="PIRSF001589">
    <property type="entry name" value="Asn_synthetase_glu-h"/>
    <property type="match status" value="1"/>
</dbReference>
<evidence type="ECO:0000256" key="2">
    <source>
        <dbReference type="ARBA" id="ARBA00005752"/>
    </source>
</evidence>
<reference evidence="6 7" key="1">
    <citation type="submission" date="2021-02" db="EMBL/GenBank/DDBJ databases">
        <authorList>
            <person name="Pothier F. J."/>
        </authorList>
    </citation>
    <scope>NUCLEOTIDE SEQUENCE [LARGE SCALE GENOMIC DNA]</scope>
    <source>
        <strain evidence="6 7">1314c</strain>
    </source>
</reference>
<comment type="similarity">
    <text evidence="2">Belongs to the asparagine synthetase family.</text>
</comment>
<dbReference type="InterPro" id="IPR014729">
    <property type="entry name" value="Rossmann-like_a/b/a_fold"/>
</dbReference>
<dbReference type="GO" id="GO:0006529">
    <property type="term" value="P:asparagine biosynthetic process"/>
    <property type="evidence" value="ECO:0007669"/>
    <property type="project" value="InterPro"/>
</dbReference>
<dbReference type="Pfam" id="PF00733">
    <property type="entry name" value="Asn_synthase"/>
    <property type="match status" value="1"/>
</dbReference>
<evidence type="ECO:0000256" key="4">
    <source>
        <dbReference type="ARBA" id="ARBA00048741"/>
    </source>
</evidence>
<comment type="catalytic activity">
    <reaction evidence="4">
        <text>L-aspartate + L-glutamine + ATP + H2O = L-asparagine + L-glutamate + AMP + diphosphate + H(+)</text>
        <dbReference type="Rhea" id="RHEA:12228"/>
        <dbReference type="ChEBI" id="CHEBI:15377"/>
        <dbReference type="ChEBI" id="CHEBI:15378"/>
        <dbReference type="ChEBI" id="CHEBI:29985"/>
        <dbReference type="ChEBI" id="CHEBI:29991"/>
        <dbReference type="ChEBI" id="CHEBI:30616"/>
        <dbReference type="ChEBI" id="CHEBI:33019"/>
        <dbReference type="ChEBI" id="CHEBI:58048"/>
        <dbReference type="ChEBI" id="CHEBI:58359"/>
        <dbReference type="ChEBI" id="CHEBI:456215"/>
        <dbReference type="EC" id="6.3.5.4"/>
    </reaction>
</comment>
<evidence type="ECO:0000259" key="5">
    <source>
        <dbReference type="Pfam" id="PF00733"/>
    </source>
</evidence>
<dbReference type="SUPFAM" id="SSF52402">
    <property type="entry name" value="Adenine nucleotide alpha hydrolases-like"/>
    <property type="match status" value="1"/>
</dbReference>
<organism evidence="6 7">
    <name type="scientific">Xanthomonas arboricola</name>
    <dbReference type="NCBI Taxonomy" id="56448"/>
    <lineage>
        <taxon>Bacteria</taxon>
        <taxon>Pseudomonadati</taxon>
        <taxon>Pseudomonadota</taxon>
        <taxon>Gammaproteobacteria</taxon>
        <taxon>Lysobacterales</taxon>
        <taxon>Lysobacteraceae</taxon>
        <taxon>Xanthomonas</taxon>
    </lineage>
</organism>
<evidence type="ECO:0000313" key="7">
    <source>
        <dbReference type="Proteomes" id="UP000835242"/>
    </source>
</evidence>
<dbReference type="EMBL" id="HG992337">
    <property type="protein sequence ID" value="CAE6709632.1"/>
    <property type="molecule type" value="Genomic_DNA"/>
</dbReference>
<comment type="pathway">
    <text evidence="1">Amino-acid biosynthesis; L-asparagine biosynthesis; L-asparagine from L-aspartate (L-Gln route): step 1/1.</text>
</comment>
<proteinExistence type="inferred from homology"/>
<dbReference type="InterPro" id="IPR001962">
    <property type="entry name" value="Asn_synthase"/>
</dbReference>
<feature type="domain" description="Asparagine synthetase" evidence="5">
    <location>
        <begin position="217"/>
        <end position="571"/>
    </location>
</feature>